<dbReference type="Pfam" id="PF04158">
    <property type="entry name" value="Sof1"/>
    <property type="match status" value="1"/>
</dbReference>
<dbReference type="InterPro" id="IPR036322">
    <property type="entry name" value="WD40_repeat_dom_sf"/>
</dbReference>
<dbReference type="InterPro" id="IPR015943">
    <property type="entry name" value="WD40/YVTN_repeat-like_dom_sf"/>
</dbReference>
<dbReference type="PRINTS" id="PR00320">
    <property type="entry name" value="GPROTEINBRPT"/>
</dbReference>
<feature type="repeat" description="WD" evidence="7">
    <location>
        <begin position="292"/>
        <end position="333"/>
    </location>
</feature>
<dbReference type="PROSITE" id="PS50294">
    <property type="entry name" value="WD_REPEATS_REGION"/>
    <property type="match status" value="4"/>
</dbReference>
<reference evidence="10 11" key="1">
    <citation type="journal article" date="2016" name="Mol. Biol. Evol.">
        <title>Genome-Wide Survey of Gut Fungi (Harpellales) Reveals the First Horizontally Transferred Ubiquitin Gene from a Mosquito Host.</title>
        <authorList>
            <person name="Wang Y."/>
            <person name="White M.M."/>
            <person name="Kvist S."/>
            <person name="Moncalvo J.M."/>
        </authorList>
    </citation>
    <scope>NUCLEOTIDE SEQUENCE [LARGE SCALE GENOMIC DNA]</scope>
    <source>
        <strain evidence="10 11">ALG-7-W6</strain>
    </source>
</reference>
<dbReference type="OrthoDB" id="10249065at2759"/>
<organism evidence="10 11">
    <name type="scientific">Smittium mucronatum</name>
    <dbReference type="NCBI Taxonomy" id="133383"/>
    <lineage>
        <taxon>Eukaryota</taxon>
        <taxon>Fungi</taxon>
        <taxon>Fungi incertae sedis</taxon>
        <taxon>Zoopagomycota</taxon>
        <taxon>Kickxellomycotina</taxon>
        <taxon>Harpellomycetes</taxon>
        <taxon>Harpellales</taxon>
        <taxon>Legeriomycetaceae</taxon>
        <taxon>Smittium</taxon>
    </lineage>
</organism>
<keyword evidence="6" id="KW-0687">Ribonucleoprotein</keyword>
<dbReference type="STRING" id="133383.A0A1R0H0S8"/>
<keyword evidence="4" id="KW-0677">Repeat</keyword>
<dbReference type="InterPro" id="IPR001680">
    <property type="entry name" value="WD40_rpt"/>
</dbReference>
<evidence type="ECO:0000256" key="5">
    <source>
        <dbReference type="ARBA" id="ARBA00023242"/>
    </source>
</evidence>
<feature type="repeat" description="WD" evidence="7">
    <location>
        <begin position="62"/>
        <end position="104"/>
    </location>
</feature>
<dbReference type="InterPro" id="IPR020472">
    <property type="entry name" value="WD40_PAC1"/>
</dbReference>
<proteinExistence type="inferred from homology"/>
<feature type="repeat" description="WD" evidence="7">
    <location>
        <begin position="335"/>
        <end position="376"/>
    </location>
</feature>
<evidence type="ECO:0000256" key="3">
    <source>
        <dbReference type="ARBA" id="ARBA00022574"/>
    </source>
</evidence>
<feature type="compositionally biased region" description="Basic and acidic residues" evidence="8">
    <location>
        <begin position="447"/>
        <end position="460"/>
    </location>
</feature>
<evidence type="ECO:0000259" key="9">
    <source>
        <dbReference type="Pfam" id="PF04158"/>
    </source>
</evidence>
<keyword evidence="3 7" id="KW-0853">WD repeat</keyword>
<dbReference type="InterPro" id="IPR007287">
    <property type="entry name" value="Sof1"/>
</dbReference>
<dbReference type="GO" id="GO:0032040">
    <property type="term" value="C:small-subunit processome"/>
    <property type="evidence" value="ECO:0007669"/>
    <property type="project" value="TreeGrafter"/>
</dbReference>
<dbReference type="Proteomes" id="UP000187455">
    <property type="component" value="Unassembled WGS sequence"/>
</dbReference>
<feature type="region of interest" description="Disordered" evidence="8">
    <location>
        <begin position="426"/>
        <end position="460"/>
    </location>
</feature>
<keyword evidence="5" id="KW-0539">Nucleus</keyword>
<dbReference type="Gene3D" id="2.130.10.10">
    <property type="entry name" value="YVTN repeat-like/Quinoprotein amine dehydrogenase"/>
    <property type="match status" value="2"/>
</dbReference>
<dbReference type="EMBL" id="LSSL01001282">
    <property type="protein sequence ID" value="OLY82737.1"/>
    <property type="molecule type" value="Genomic_DNA"/>
</dbReference>
<dbReference type="SMART" id="SM00320">
    <property type="entry name" value="WD40"/>
    <property type="match status" value="7"/>
</dbReference>
<dbReference type="Pfam" id="PF00400">
    <property type="entry name" value="WD40"/>
    <property type="match status" value="4"/>
</dbReference>
<feature type="region of interest" description="Disordered" evidence="8">
    <location>
        <begin position="1"/>
        <end position="33"/>
    </location>
</feature>
<dbReference type="PANTHER" id="PTHR22851:SF0">
    <property type="entry name" value="DDB1- AND CUL4-ASSOCIATED FACTOR 13"/>
    <property type="match status" value="1"/>
</dbReference>
<dbReference type="FunFam" id="2.130.10.10:FF:001105">
    <property type="entry name" value="WD40-repeat-containing domain protein"/>
    <property type="match status" value="1"/>
</dbReference>
<gene>
    <name evidence="10" type="ORF">AYI68_g3134</name>
</gene>
<evidence type="ECO:0000313" key="10">
    <source>
        <dbReference type="EMBL" id="OLY82737.1"/>
    </source>
</evidence>
<dbReference type="PANTHER" id="PTHR22851">
    <property type="entry name" value="U3 SMALL NUCLEOLAR RNA U3 SNORNA ASSOCIATED PROTEIN"/>
    <property type="match status" value="1"/>
</dbReference>
<name>A0A1R0H0S8_9FUNG</name>
<comment type="subcellular location">
    <subcellularLocation>
        <location evidence="1">Nucleus</location>
        <location evidence="1">Nucleolus</location>
    </subcellularLocation>
</comment>
<dbReference type="PROSITE" id="PS50082">
    <property type="entry name" value="WD_REPEATS_2"/>
    <property type="match status" value="4"/>
</dbReference>
<accession>A0A1R0H0S8</accession>
<evidence type="ECO:0000256" key="2">
    <source>
        <dbReference type="ARBA" id="ARBA00005649"/>
    </source>
</evidence>
<protein>
    <submittedName>
        <fullName evidence="10">Protein SOF1</fullName>
    </submittedName>
</protein>
<evidence type="ECO:0000256" key="4">
    <source>
        <dbReference type="ARBA" id="ARBA00022737"/>
    </source>
</evidence>
<evidence type="ECO:0000256" key="6">
    <source>
        <dbReference type="ARBA" id="ARBA00023274"/>
    </source>
</evidence>
<dbReference type="AlphaFoldDB" id="A0A1R0H0S8"/>
<feature type="compositionally biased region" description="Basic and acidic residues" evidence="8">
    <location>
        <begin position="10"/>
        <end position="23"/>
    </location>
</feature>
<feature type="domain" description="Sof1-like protein" evidence="9">
    <location>
        <begin position="368"/>
        <end position="454"/>
    </location>
</feature>
<dbReference type="GO" id="GO:0000462">
    <property type="term" value="P:maturation of SSU-rRNA from tricistronic rRNA transcript (SSU-rRNA, 5.8S rRNA, LSU-rRNA)"/>
    <property type="evidence" value="ECO:0007669"/>
    <property type="project" value="TreeGrafter"/>
</dbReference>
<feature type="compositionally biased region" description="Basic and acidic residues" evidence="8">
    <location>
        <begin position="426"/>
        <end position="435"/>
    </location>
</feature>
<evidence type="ECO:0000256" key="8">
    <source>
        <dbReference type="SAM" id="MobiDB-lite"/>
    </source>
</evidence>
<comment type="caution">
    <text evidence="10">The sequence shown here is derived from an EMBL/GenBank/DDBJ whole genome shotgun (WGS) entry which is preliminary data.</text>
</comment>
<evidence type="ECO:0000256" key="7">
    <source>
        <dbReference type="PROSITE-ProRule" id="PRU00221"/>
    </source>
</evidence>
<evidence type="ECO:0000256" key="1">
    <source>
        <dbReference type="ARBA" id="ARBA00004604"/>
    </source>
</evidence>
<feature type="repeat" description="WD" evidence="7">
    <location>
        <begin position="106"/>
        <end position="148"/>
    </location>
</feature>
<sequence length="460" mass="52176">MKVKMLSKSSSDHVRQRTKDLQKVNRNLDPALHPLEKPREYTRAVRAAKLERMFAKPFVASLDGHIDGIYALAKNPWKLDHMYSGSGDGEIRVWSLMNQATIWRKTDAHDGKVSGVTVVPETMDRFISAGTDKTVKIWTLDQFDSSSLNELNPNATTSAQVLPVSVYSGKEAFLSIDHHRSNTQFVTSSSEVSIWDVNRSQPVLNLAWGSDTINTVKLNQSEVNVLASAGSDRNVILYDLRMSTPIAKLKMTMKTNALSWNPMEPFIFATANEDHNAYLFDMRSMSHATNVLKDHVSAVMDVDFSPTGTELVTASYDRTIRIFNTTQGHSRDVYHTKRMQRVFSIKFTCDNKFIVSGSDDGNLRLWRAQASERVGVQSTRQRNTLEYMDRIKSKFAHLPEVRKIVRQRNLPKDIRKATLTKREMIESRKLKEKNVRAHSKPGAVPFKSERSKSVLDVTSK</sequence>
<keyword evidence="11" id="KW-1185">Reference proteome</keyword>
<dbReference type="SUPFAM" id="SSF50978">
    <property type="entry name" value="WD40 repeat-like"/>
    <property type="match status" value="1"/>
</dbReference>
<dbReference type="InterPro" id="IPR051733">
    <property type="entry name" value="WD_repeat_DCAF13/WDSOF1"/>
</dbReference>
<evidence type="ECO:0000313" key="11">
    <source>
        <dbReference type="Proteomes" id="UP000187455"/>
    </source>
</evidence>
<comment type="similarity">
    <text evidence="2">Belongs to the WD repeat DCAF13/WDSOF1 family.</text>
</comment>